<dbReference type="AlphaFoldDB" id="A0A4R6QB98"/>
<reference evidence="2 3" key="1">
    <citation type="submission" date="2019-03" db="EMBL/GenBank/DDBJ databases">
        <title>Genomic Encyclopedia of Type Strains, Phase IV (KMG-IV): sequencing the most valuable type-strain genomes for metagenomic binning, comparative biology and taxonomic classification.</title>
        <authorList>
            <person name="Goeker M."/>
        </authorList>
    </citation>
    <scope>NUCLEOTIDE SEQUENCE [LARGE SCALE GENOMIC DNA]</scope>
    <source>
        <strain evidence="2 3">DSM 28287</strain>
    </source>
</reference>
<dbReference type="EMBL" id="SNXO01000003">
    <property type="protein sequence ID" value="TDP59631.1"/>
    <property type="molecule type" value="Genomic_DNA"/>
</dbReference>
<feature type="signal peptide" evidence="1">
    <location>
        <begin position="1"/>
        <end position="22"/>
    </location>
</feature>
<organism evidence="2 3">
    <name type="scientific">Aminicella lysinilytica</name>
    <dbReference type="NCBI Taxonomy" id="433323"/>
    <lineage>
        <taxon>Bacteria</taxon>
        <taxon>Bacillati</taxon>
        <taxon>Bacillota</taxon>
        <taxon>Clostridia</taxon>
        <taxon>Peptostreptococcales</taxon>
        <taxon>Anaerovoracaceae</taxon>
        <taxon>Aminicella</taxon>
    </lineage>
</organism>
<evidence type="ECO:0000256" key="1">
    <source>
        <dbReference type="SAM" id="SignalP"/>
    </source>
</evidence>
<dbReference type="Proteomes" id="UP000295500">
    <property type="component" value="Unassembled WGS sequence"/>
</dbReference>
<keyword evidence="3" id="KW-1185">Reference proteome</keyword>
<feature type="chain" id="PRO_5038391826" evidence="1">
    <location>
        <begin position="23"/>
        <end position="312"/>
    </location>
</feature>
<dbReference type="OrthoDB" id="2088379at2"/>
<sequence length="312" mass="34561">MRKLGRLSFVIIAACMAFICCTAVSHGTGGFSTGEIGVISASSNGVRSTLAIQASKKLAETGGEVIFSIRASTDVRSFTAYEGVHKRHAVYRFNGLENQRISINDAEHAGSSCTAVLGSDGRYKIVAMTRFVWETERGKVAEGFPRYFRYTVRSEPIYVTAADVDRIVNAGHSSDSKPVIVTAVEGSVGHTEKWDRNRNDYNSNCSPENRRGSEVFWSGEKFILTAKVTSADRPSAVTAEIEGTSYKAALVFEGGVWKGELFNRSMIERWGRNGSEKLKFLFTTSADGKQVTDRVEVFVDDRDNYWEMHRKE</sequence>
<gene>
    <name evidence="2" type="ORF">EV211_10352</name>
</gene>
<evidence type="ECO:0000313" key="3">
    <source>
        <dbReference type="Proteomes" id="UP000295500"/>
    </source>
</evidence>
<proteinExistence type="predicted"/>
<evidence type="ECO:0000313" key="2">
    <source>
        <dbReference type="EMBL" id="TDP59631.1"/>
    </source>
</evidence>
<accession>A0A4R6QB98</accession>
<keyword evidence="1" id="KW-0732">Signal</keyword>
<protein>
    <submittedName>
        <fullName evidence="2">Uncharacterized protein</fullName>
    </submittedName>
</protein>
<comment type="caution">
    <text evidence="2">The sequence shown here is derived from an EMBL/GenBank/DDBJ whole genome shotgun (WGS) entry which is preliminary data.</text>
</comment>
<dbReference type="RefSeq" id="WP_133527624.1">
    <property type="nucleotide sequence ID" value="NZ_CALCQM010000081.1"/>
</dbReference>
<name>A0A4R6QB98_9FIRM</name>